<feature type="compositionally biased region" description="Low complexity" evidence="10">
    <location>
        <begin position="722"/>
        <end position="737"/>
    </location>
</feature>
<dbReference type="UniPathway" id="UPA00378"/>
<reference evidence="12 13" key="1">
    <citation type="submission" date="2016-06" db="EMBL/GenBank/DDBJ databases">
        <authorList>
            <person name="Kjaerup R.B."/>
            <person name="Dalgaard T.S."/>
            <person name="Juul-Madsen H.R."/>
        </authorList>
    </citation>
    <scope>NUCLEOTIDE SEQUENCE [LARGE SCALE GENOMIC DNA]</scope>
    <source>
        <strain evidence="12 13">Pb300</strain>
    </source>
</reference>
<feature type="active site" description="Proton donor" evidence="6">
    <location>
        <position position="281"/>
    </location>
</feature>
<organism evidence="12 13">
    <name type="scientific">Paracoccidioides brasiliensis</name>
    <dbReference type="NCBI Taxonomy" id="121759"/>
    <lineage>
        <taxon>Eukaryota</taxon>
        <taxon>Fungi</taxon>
        <taxon>Dikarya</taxon>
        <taxon>Ascomycota</taxon>
        <taxon>Pezizomycotina</taxon>
        <taxon>Eurotiomycetes</taxon>
        <taxon>Eurotiomycetidae</taxon>
        <taxon>Onygenales</taxon>
        <taxon>Ajellomycetaceae</taxon>
        <taxon>Paracoccidioides</taxon>
    </lineage>
</organism>
<dbReference type="GO" id="GO:0016020">
    <property type="term" value="C:membrane"/>
    <property type="evidence" value="ECO:0007669"/>
    <property type="project" value="InterPro"/>
</dbReference>
<name>A0A1D2JKS4_PARBR</name>
<dbReference type="EMBL" id="LZYO01000049">
    <property type="protein sequence ID" value="ODH39666.1"/>
    <property type="molecule type" value="Genomic_DNA"/>
</dbReference>
<keyword evidence="11" id="KW-0472">Membrane</keyword>
<keyword evidence="9" id="KW-0326">Glycosidase</keyword>
<feature type="binding site" evidence="7">
    <location>
        <position position="864"/>
    </location>
    <ligand>
        <name>Ca(2+)</name>
        <dbReference type="ChEBI" id="CHEBI:29108"/>
    </ligand>
</feature>
<evidence type="ECO:0000256" key="6">
    <source>
        <dbReference type="PIRSR" id="PIRSR601382-1"/>
    </source>
</evidence>
<feature type="compositionally biased region" description="Polar residues" evidence="10">
    <location>
        <begin position="33"/>
        <end position="43"/>
    </location>
</feature>
<feature type="region of interest" description="Disordered" evidence="10">
    <location>
        <begin position="33"/>
        <end position="143"/>
    </location>
</feature>
<proteinExistence type="inferred from homology"/>
<evidence type="ECO:0000256" key="4">
    <source>
        <dbReference type="ARBA" id="ARBA00022801"/>
    </source>
</evidence>
<dbReference type="PANTHER" id="PTHR11742">
    <property type="entry name" value="MANNOSYL-OLIGOSACCHARIDE ALPHA-1,2-MANNOSIDASE-RELATED"/>
    <property type="match status" value="1"/>
</dbReference>
<evidence type="ECO:0000256" key="1">
    <source>
        <dbReference type="ARBA" id="ARBA00001913"/>
    </source>
</evidence>
<feature type="compositionally biased region" description="Low complexity" evidence="10">
    <location>
        <begin position="688"/>
        <end position="697"/>
    </location>
</feature>
<feature type="compositionally biased region" description="Basic and acidic residues" evidence="10">
    <location>
        <begin position="132"/>
        <end position="143"/>
    </location>
</feature>
<protein>
    <recommendedName>
        <fullName evidence="9">alpha-1,2-Mannosidase</fullName>
        <ecNumber evidence="9">3.2.1.-</ecNumber>
    </recommendedName>
</protein>
<dbReference type="Pfam" id="PF01532">
    <property type="entry name" value="Glyco_hydro_47"/>
    <property type="match status" value="1"/>
</dbReference>
<feature type="active site" evidence="6">
    <location>
        <position position="512"/>
    </location>
</feature>
<feature type="region of interest" description="Disordered" evidence="10">
    <location>
        <begin position="451"/>
        <end position="501"/>
    </location>
</feature>
<feature type="disulfide bond" evidence="8">
    <location>
        <begin position="588"/>
        <end position="617"/>
    </location>
</feature>
<dbReference type="InterPro" id="IPR050749">
    <property type="entry name" value="Glycosyl_Hydrolase_47"/>
</dbReference>
<feature type="active site" evidence="6">
    <location>
        <position position="778"/>
    </location>
</feature>
<evidence type="ECO:0000256" key="9">
    <source>
        <dbReference type="RuleBase" id="RU361193"/>
    </source>
</evidence>
<dbReference type="InterPro" id="IPR036026">
    <property type="entry name" value="Seven-hairpin_glycosidases"/>
</dbReference>
<keyword evidence="5 8" id="KW-1015">Disulfide bond</keyword>
<dbReference type="VEuPathDB" id="FungiDB:PADG_04925"/>
<evidence type="ECO:0000256" key="8">
    <source>
        <dbReference type="PIRSR" id="PIRSR601382-3"/>
    </source>
</evidence>
<evidence type="ECO:0000256" key="10">
    <source>
        <dbReference type="SAM" id="MobiDB-lite"/>
    </source>
</evidence>
<keyword evidence="7" id="KW-0106">Calcium</keyword>
<dbReference type="Proteomes" id="UP000242814">
    <property type="component" value="Unassembled WGS sequence"/>
</dbReference>
<dbReference type="InterPro" id="IPR012341">
    <property type="entry name" value="6hp_glycosidase-like_sf"/>
</dbReference>
<dbReference type="PRINTS" id="PR00747">
    <property type="entry name" value="GLYHDRLASE47"/>
</dbReference>
<dbReference type="PANTHER" id="PTHR11742:SF103">
    <property type="entry name" value="ENDOPLASMIC RETICULUM MANNOSIDASE MNL2-RELATED"/>
    <property type="match status" value="1"/>
</dbReference>
<dbReference type="AlphaFoldDB" id="A0A1D2JKS4"/>
<evidence type="ECO:0000256" key="11">
    <source>
        <dbReference type="SAM" id="Phobius"/>
    </source>
</evidence>
<dbReference type="EC" id="3.2.1.-" evidence="9"/>
<sequence length="877" mass="97917">MLRLRRYRVFVVFATISLVVLIHFSRVRYWTSTPPLSNKSAQQKIPPPPPAASPTKPPPLIYTKTADDGAGTHGFAPESTTTTVRSRIPVPAATTLSNLHPGDKTSVSNSRQTESPKLNSQKTRPSPLGEDEVGHQGEGRLDVDGFNRGNDRWEKQPEHFPVPPGKLIKLPQDPKRLPKVQFEFTNESEVAKRDRELKLAAVKESFNHSWTSYRALAWGHDELRPVYGRYRDPFSGWGATLVDALDTLWIMDMKEEFDEAVEAVKKIDFATSTRDDIPLFETVIRYLGGLLGAYDISGGKYQVLVDKAIELAEILMGAFDTPNRMPVTYYYWAPEYASQPHRASTRAVLAEIASLSLEFTRLAQITGEAKYYDAIARITNELEKFQEKTQLPGLWPTLIDASGCKMITTLTQQPGELPVDTVPPVLPKVSLPERQIQKREEIDPLFIDAQPADYNVKPGSHPLPNAVSKSSSSDDSSQGKPDIQSKIDCEPQDLTSSPNSPDQIFTLGGLADSAYEYLLKEYALLGGANNQYRTMYQKSMDTIRKNLLFRPMVPDKRDIVFVASASSKEPPAKKSDFKYKYEGSHLACFTGGMFALGAKLFGIQSDIEIASKLTDSCVWAYESTSTGIMPESFEMIACESLEPCEWNQTRYYDVLDPFAAYRRAQHEKSVSLKAQLIVDDTSSNSTGAEPEPQSAQPAPQPADVKKVDADKLAKRQVPGPAPAAAPSLRPRPATTPLDGPGEPKSLSHKEFAEEVIKEERLPPGFTSILSRKYILRPEAIESVFIMYRVTGDNSWREKGWKMFQAIKSATRTELANSAIKDVTSKAPMFMNEMESFWFAETLKYCYLLFSNPALVSLDEYVLNTEAHPLKRPLPQQH</sequence>
<comment type="cofactor">
    <cofactor evidence="1 7">
        <name>Ca(2+)</name>
        <dbReference type="ChEBI" id="CHEBI:29108"/>
    </cofactor>
</comment>
<gene>
    <name evidence="12" type="ORF">ACO22_01810</name>
</gene>
<feature type="transmembrane region" description="Helical" evidence="11">
    <location>
        <begin position="7"/>
        <end position="25"/>
    </location>
</feature>
<accession>A0A1D2JKS4</accession>
<comment type="pathway">
    <text evidence="2">Protein modification; protein glycosylation.</text>
</comment>
<comment type="similarity">
    <text evidence="3 9">Belongs to the glycosyl hydrolase 47 family.</text>
</comment>
<dbReference type="GO" id="GO:0004571">
    <property type="term" value="F:mannosyl-oligosaccharide 1,2-alpha-mannosidase activity"/>
    <property type="evidence" value="ECO:0007669"/>
    <property type="project" value="InterPro"/>
</dbReference>
<evidence type="ECO:0000256" key="3">
    <source>
        <dbReference type="ARBA" id="ARBA00007658"/>
    </source>
</evidence>
<evidence type="ECO:0000256" key="7">
    <source>
        <dbReference type="PIRSR" id="PIRSR601382-2"/>
    </source>
</evidence>
<dbReference type="GO" id="GO:0005783">
    <property type="term" value="C:endoplasmic reticulum"/>
    <property type="evidence" value="ECO:0007669"/>
    <property type="project" value="TreeGrafter"/>
</dbReference>
<evidence type="ECO:0000313" key="13">
    <source>
        <dbReference type="Proteomes" id="UP000242814"/>
    </source>
</evidence>
<dbReference type="SUPFAM" id="SSF48225">
    <property type="entry name" value="Seven-hairpin glycosidases"/>
    <property type="match status" value="1"/>
</dbReference>
<feature type="region of interest" description="Disordered" evidence="10">
    <location>
        <begin position="681"/>
        <end position="745"/>
    </location>
</feature>
<keyword evidence="7" id="KW-0479">Metal-binding</keyword>
<dbReference type="VEuPathDB" id="FungiDB:PABG_04530"/>
<evidence type="ECO:0000256" key="5">
    <source>
        <dbReference type="ARBA" id="ARBA00023157"/>
    </source>
</evidence>
<dbReference type="GO" id="GO:0036503">
    <property type="term" value="P:ERAD pathway"/>
    <property type="evidence" value="ECO:0007669"/>
    <property type="project" value="UniProtKB-ARBA"/>
</dbReference>
<keyword evidence="4 9" id="KW-0378">Hydrolase</keyword>
<keyword evidence="11" id="KW-0812">Transmembrane</keyword>
<dbReference type="Gene3D" id="1.50.10.10">
    <property type="match status" value="3"/>
</dbReference>
<dbReference type="GO" id="GO:0005509">
    <property type="term" value="F:calcium ion binding"/>
    <property type="evidence" value="ECO:0007669"/>
    <property type="project" value="InterPro"/>
</dbReference>
<comment type="caution">
    <text evidence="12">The sequence shown here is derived from an EMBL/GenBank/DDBJ whole genome shotgun (WGS) entry which is preliminary data.</text>
</comment>
<dbReference type="GO" id="GO:0005975">
    <property type="term" value="P:carbohydrate metabolic process"/>
    <property type="evidence" value="ECO:0007669"/>
    <property type="project" value="InterPro"/>
</dbReference>
<feature type="compositionally biased region" description="Pro residues" evidence="10">
    <location>
        <begin position="45"/>
        <end position="60"/>
    </location>
</feature>
<feature type="active site" description="Proton donor" evidence="6">
    <location>
        <position position="631"/>
    </location>
</feature>
<evidence type="ECO:0000256" key="2">
    <source>
        <dbReference type="ARBA" id="ARBA00004922"/>
    </source>
</evidence>
<dbReference type="InterPro" id="IPR001382">
    <property type="entry name" value="Glyco_hydro_47"/>
</dbReference>
<feature type="compositionally biased region" description="Basic and acidic residues" evidence="10">
    <location>
        <begin position="703"/>
        <end position="713"/>
    </location>
</feature>
<feature type="compositionally biased region" description="Polar residues" evidence="10">
    <location>
        <begin position="105"/>
        <end position="124"/>
    </location>
</feature>
<evidence type="ECO:0000313" key="12">
    <source>
        <dbReference type="EMBL" id="ODH39666.1"/>
    </source>
</evidence>
<keyword evidence="11" id="KW-1133">Transmembrane helix</keyword>